<feature type="domain" description="DDT" evidence="10">
    <location>
        <begin position="831"/>
        <end position="891"/>
    </location>
</feature>
<dbReference type="InterPro" id="IPR001965">
    <property type="entry name" value="Znf_PHD"/>
</dbReference>
<dbReference type="InterPro" id="IPR053271">
    <property type="entry name" value="DDT_domain"/>
</dbReference>
<feature type="compositionally biased region" description="Basic residues" evidence="8">
    <location>
        <begin position="430"/>
        <end position="441"/>
    </location>
</feature>
<dbReference type="Pfam" id="PF00628">
    <property type="entry name" value="PHD"/>
    <property type="match status" value="1"/>
</dbReference>
<feature type="compositionally biased region" description="Low complexity" evidence="8">
    <location>
        <begin position="1321"/>
        <end position="1331"/>
    </location>
</feature>
<feature type="region of interest" description="Disordered" evidence="8">
    <location>
        <begin position="1415"/>
        <end position="1480"/>
    </location>
</feature>
<feature type="domain" description="WAC" evidence="11">
    <location>
        <begin position="22"/>
        <end position="127"/>
    </location>
</feature>
<organism evidence="12 13">
    <name type="scientific">Coccomyxa viridis</name>
    <dbReference type="NCBI Taxonomy" id="1274662"/>
    <lineage>
        <taxon>Eukaryota</taxon>
        <taxon>Viridiplantae</taxon>
        <taxon>Chlorophyta</taxon>
        <taxon>core chlorophytes</taxon>
        <taxon>Trebouxiophyceae</taxon>
        <taxon>Trebouxiophyceae incertae sedis</taxon>
        <taxon>Coccomyxaceae</taxon>
        <taxon>Coccomyxa</taxon>
    </lineage>
</organism>
<dbReference type="InterPro" id="IPR019787">
    <property type="entry name" value="Znf_PHD-finger"/>
</dbReference>
<feature type="compositionally biased region" description="Basic and acidic residues" evidence="8">
    <location>
        <begin position="684"/>
        <end position="731"/>
    </location>
</feature>
<sequence>MPLWKGQPYTPPAPTLGLTNDLPVYIVRCNGELFANYEDYLRRIHQYRRRTWTCSKTGTSGLTYEEALICEAKANGEAQEVPEWLEEPLLHLVHHSTTTLEGLLDKALAKFDARYVVGEELAALDENRERPCVIRAITSAKRPDDEEGLEAERLRLYDVQWLDEPSLAQARIGEEALLKKHPGLSEAALGRWIRTSADIQNVQGVKDIPCIWRVKPELAELYGLPSDLPDRLVRKLQAPLKQLEADKKPKKPLSPNAAKPVRPPRKPKQAPAGQDPEDALRLKAEGAAIAAAVFASVSRAEHDEAATGTQELGQGLPPDGQADRPKPRARKPKKRTFPGAESEEDALRMKAEAARIAAEVFASVPQSTEEQGDAEQQAKPKKVKRRREAEAPADPEEALRLKAEAARIAAEVFASAEPADDDTSEQEPTKKRRKSGGRKKKVQLEDGETLLVDPDDPAFMPGAQKEQARPVLVLPPDADNIPGLKPESIEETEKRIEAKTVKGVLFQALKAAGYDGLDTGELVEAVHASGVKRWEDARIAKSSVASSCTHDPAFVRLQKGRFALRALRPDLEEEAVSVILQRAANRQGGLAAAAAARSAAAEGEGGPQLHKNSFKCSKCHRMHHQQNSPLVLCDACPRSYHAMCLELDFHQLPEEGEWACPKCIEKETKQARREGRTIGGPLTDAEREERRLRKELEKAERLLSKHQAREDKESVRQAERDERDRAREVTRRNASRMAMEDLQVLEDEQINLKRAEERLAAVQAELKALTDKGPPVGEPATEGEEAQAEGASHEALLQERLKEAEEKVAHLSTMIAGPPRFEALMRETSAHACLMNALAVSEFLATFGVLCEASRLSLRELQQAASSLSSKSALAQLYSSLLRCVLLEKVGQEGYMRSRARRWARVVDDATWPEVLRRYLLATRAMLPQPSEAELARDVSCIDDEEAAVMAASLLAQQSFLRMGPALHFRLLLVLCNDVASGGALRAEFQARIDEATQLSTQHRQLLIEERKQQAAAHKAAEDKAAAEAAAADVAAVDATVAGEANPVNSLEAAGNPSNPESTAEVKTEGTGKDGSAASRAAVLAAPAPEAQDPTEEEREQREAEFEEALRMRVVRSDMIGRDRHFRRYWWLQGEDSALWIEEADGAAVARITEQSQLERLLAGLNRRGMRERALITALKRRQKLLASTLSGADPGLMPDVLQQQADSALPERITSAEAQMETAAVHSAAAQLKLLLTEVEAQQAILATPFDGWSTRLDSLTTVEDLVEALRDIERELNGLGDGLPRDARDEFLGHLLENGVEVPTQPALAAAHVAPAAHVAGAQQAPEQPGARHSEGGSAAMPSQGVAQMTNGASEGAEPAPMDVNAAQQGHPEHSMQLEPQPNGAALGNWQEALPDQEHSAHEAPFEPMYSRAESAEPDQEMGQGFSMEAGRAQSDELDEKPGFQDRSLRPSSGRRPKYVTPVDELDNSDVESAQRDSRRIGLWRSGRERGVWLLDVQRAAACHSASAAAYAASVIRDRMQPLLHRFSKRIERALRAEAAAEAAEAAELEEAAFMAASSDDSSGDEQPLFRANGGGGTGGKAKKEASLPPKAKSKLKLKLKVGGVSVEGGKQRKEGKGGKKASRASTPATDAATSGGEDAEDRWDFECIECSQEGDPLLCCEAKNCRTVMHPECAGLSSIPDSDWFCPKHRAAAKAGKAAKKAPAKTAKAAAAAVLTKASAAKGKPAKESGRKEGPSKKKLKREGSSGMAGQSSAEDSVPAPKKQKRDGGSAAAKQSSAEDAALPPHVPKKPRNAGSAGGVAKQSSGENTAAPAVPKKKRRLVKAGDVQRAQQANGTAAGSAGAQERESAAQQSMAPKKPEGKAGKPSVGLKVKLKKAKAPE</sequence>
<evidence type="ECO:0000256" key="4">
    <source>
        <dbReference type="ARBA" id="ARBA00022833"/>
    </source>
</evidence>
<dbReference type="PANTHER" id="PTHR15546:SF2">
    <property type="entry name" value="DDT DOMAIN-CONTAINING PROTEIN DDB_G0282237"/>
    <property type="match status" value="1"/>
</dbReference>
<dbReference type="EMBL" id="CAUYUE010000016">
    <property type="protein sequence ID" value="CAK0787270.1"/>
    <property type="molecule type" value="Genomic_DNA"/>
</dbReference>
<dbReference type="Gene3D" id="2.30.30.1150">
    <property type="match status" value="1"/>
</dbReference>
<name>A0AAV1ILD7_9CHLO</name>
<evidence type="ECO:0000313" key="12">
    <source>
        <dbReference type="EMBL" id="CAK0787270.1"/>
    </source>
</evidence>
<dbReference type="SUPFAM" id="SSF57903">
    <property type="entry name" value="FYVE/PHD zinc finger"/>
    <property type="match status" value="2"/>
</dbReference>
<feature type="domain" description="PHD-type" evidence="9">
    <location>
        <begin position="613"/>
        <end position="666"/>
    </location>
</feature>
<feature type="region of interest" description="Disordered" evidence="8">
    <location>
        <begin position="670"/>
        <end position="732"/>
    </location>
</feature>
<feature type="region of interest" description="Disordered" evidence="8">
    <location>
        <begin position="1047"/>
        <end position="1080"/>
    </location>
</feature>
<evidence type="ECO:0000256" key="8">
    <source>
        <dbReference type="SAM" id="MobiDB-lite"/>
    </source>
</evidence>
<feature type="compositionally biased region" description="Basic and acidic residues" evidence="8">
    <location>
        <begin position="1728"/>
        <end position="1739"/>
    </location>
</feature>
<evidence type="ECO:0000256" key="7">
    <source>
        <dbReference type="PROSITE-ProRule" id="PRU00475"/>
    </source>
</evidence>
<dbReference type="PANTHER" id="PTHR15546">
    <property type="entry name" value="BROMODOMAIN ADJACENT TO ZINC FINGER DOMAIN, 2A"/>
    <property type="match status" value="1"/>
</dbReference>
<proteinExistence type="predicted"/>
<evidence type="ECO:0000256" key="2">
    <source>
        <dbReference type="ARBA" id="ARBA00022723"/>
    </source>
</evidence>
<evidence type="ECO:0000313" key="13">
    <source>
        <dbReference type="Proteomes" id="UP001314263"/>
    </source>
</evidence>
<evidence type="ECO:0000259" key="9">
    <source>
        <dbReference type="PROSITE" id="PS50016"/>
    </source>
</evidence>
<reference evidence="12 13" key="1">
    <citation type="submission" date="2023-10" db="EMBL/GenBank/DDBJ databases">
        <authorList>
            <person name="Maclean D."/>
            <person name="Macfadyen A."/>
        </authorList>
    </citation>
    <scope>NUCLEOTIDE SEQUENCE [LARGE SCALE GENOMIC DNA]</scope>
</reference>
<dbReference type="InterPro" id="IPR013136">
    <property type="entry name" value="WSTF_Acf1_Cbp146"/>
</dbReference>
<keyword evidence="5 7" id="KW-0539">Nucleus</keyword>
<evidence type="ECO:0000256" key="6">
    <source>
        <dbReference type="PROSITE-ProRule" id="PRU00146"/>
    </source>
</evidence>
<comment type="subcellular location">
    <subcellularLocation>
        <location evidence="1 7">Nucleus</location>
    </subcellularLocation>
</comment>
<evidence type="ECO:0000259" key="11">
    <source>
        <dbReference type="PROSITE" id="PS51136"/>
    </source>
</evidence>
<feature type="region of interest" description="Disordered" evidence="8">
    <location>
        <begin position="1609"/>
        <end position="1641"/>
    </location>
</feature>
<feature type="compositionally biased region" description="Low complexity" evidence="8">
    <location>
        <begin position="1773"/>
        <end position="1785"/>
    </location>
</feature>
<feature type="compositionally biased region" description="Low complexity" evidence="8">
    <location>
        <begin position="1713"/>
        <end position="1725"/>
    </location>
</feature>
<feature type="region of interest" description="Disordered" evidence="8">
    <location>
        <begin position="770"/>
        <end position="793"/>
    </location>
</feature>
<evidence type="ECO:0000256" key="1">
    <source>
        <dbReference type="ARBA" id="ARBA00004123"/>
    </source>
</evidence>
<feature type="region of interest" description="Disordered" evidence="8">
    <location>
        <begin position="1713"/>
        <end position="1884"/>
    </location>
</feature>
<feature type="compositionally biased region" description="Acidic residues" evidence="8">
    <location>
        <begin position="445"/>
        <end position="456"/>
    </location>
</feature>
<dbReference type="Pfam" id="PF15613">
    <property type="entry name" value="WSD"/>
    <property type="match status" value="1"/>
</dbReference>
<dbReference type="InterPro" id="IPR019786">
    <property type="entry name" value="Zinc_finger_PHD-type_CS"/>
</dbReference>
<gene>
    <name evidence="12" type="ORF">CVIRNUC_010488</name>
</gene>
<dbReference type="Proteomes" id="UP001314263">
    <property type="component" value="Unassembled WGS sequence"/>
</dbReference>
<evidence type="ECO:0000259" key="10">
    <source>
        <dbReference type="PROSITE" id="PS50827"/>
    </source>
</evidence>
<accession>A0AAV1ILD7</accession>
<keyword evidence="3 6" id="KW-0863">Zinc-finger</keyword>
<dbReference type="Pfam" id="PF10537">
    <property type="entry name" value="WAC_Acf1_DNA_bd"/>
    <property type="match status" value="1"/>
</dbReference>
<dbReference type="GO" id="GO:0000785">
    <property type="term" value="C:chromatin"/>
    <property type="evidence" value="ECO:0007669"/>
    <property type="project" value="UniProtKB-ARBA"/>
</dbReference>
<feature type="compositionally biased region" description="Basic and acidic residues" evidence="8">
    <location>
        <begin position="1442"/>
        <end position="1451"/>
    </location>
</feature>
<feature type="region of interest" description="Disordered" evidence="8">
    <location>
        <begin position="241"/>
        <end position="277"/>
    </location>
</feature>
<dbReference type="GO" id="GO:0005634">
    <property type="term" value="C:nucleus"/>
    <property type="evidence" value="ECO:0007669"/>
    <property type="project" value="UniProtKB-SubCell"/>
</dbReference>
<keyword evidence="2" id="KW-0479">Metal-binding</keyword>
<dbReference type="InterPro" id="IPR013083">
    <property type="entry name" value="Znf_RING/FYVE/PHD"/>
</dbReference>
<protein>
    <submittedName>
        <fullName evidence="12">Uncharacterized protein</fullName>
    </submittedName>
</protein>
<feature type="compositionally biased region" description="Polar residues" evidence="8">
    <location>
        <begin position="1626"/>
        <end position="1635"/>
    </location>
</feature>
<feature type="compositionally biased region" description="Low complexity" evidence="8">
    <location>
        <begin position="406"/>
        <end position="417"/>
    </location>
</feature>
<evidence type="ECO:0000256" key="3">
    <source>
        <dbReference type="ARBA" id="ARBA00022771"/>
    </source>
</evidence>
<evidence type="ECO:0000256" key="5">
    <source>
        <dbReference type="ARBA" id="ARBA00023242"/>
    </source>
</evidence>
<dbReference type="PROSITE" id="PS50827">
    <property type="entry name" value="DDT"/>
    <property type="match status" value="1"/>
</dbReference>
<feature type="region of interest" description="Disordered" evidence="8">
    <location>
        <begin position="1559"/>
        <end position="1592"/>
    </location>
</feature>
<comment type="caution">
    <text evidence="12">The sequence shown here is derived from an EMBL/GenBank/DDBJ whole genome shotgun (WGS) entry which is preliminary data.</text>
</comment>
<keyword evidence="4" id="KW-0862">Zinc</keyword>
<dbReference type="InterPro" id="IPR028941">
    <property type="entry name" value="WHIM2_dom"/>
</dbReference>
<feature type="region of interest" description="Disordered" evidence="8">
    <location>
        <begin position="301"/>
        <end position="456"/>
    </location>
</feature>
<feature type="compositionally biased region" description="Basic residues" evidence="8">
    <location>
        <begin position="327"/>
        <end position="336"/>
    </location>
</feature>
<dbReference type="GO" id="GO:0008270">
    <property type="term" value="F:zinc ion binding"/>
    <property type="evidence" value="ECO:0007669"/>
    <property type="project" value="UniProtKB-KW"/>
</dbReference>
<dbReference type="InterPro" id="IPR011011">
    <property type="entry name" value="Znf_FYVE_PHD"/>
</dbReference>
<dbReference type="PROSITE" id="PS50016">
    <property type="entry name" value="ZF_PHD_2"/>
    <property type="match status" value="1"/>
</dbReference>
<dbReference type="Gene3D" id="3.30.40.10">
    <property type="entry name" value="Zinc/RING finger domain, C3HC4 (zinc finger)"/>
    <property type="match status" value="1"/>
</dbReference>
<dbReference type="SMART" id="SM00249">
    <property type="entry name" value="PHD"/>
    <property type="match status" value="2"/>
</dbReference>
<dbReference type="PROSITE" id="PS51136">
    <property type="entry name" value="WAC"/>
    <property type="match status" value="1"/>
</dbReference>
<dbReference type="InterPro" id="IPR018501">
    <property type="entry name" value="DDT_dom"/>
</dbReference>
<keyword evidence="13" id="KW-1185">Reference proteome</keyword>
<feature type="compositionally biased region" description="Basic residues" evidence="8">
    <location>
        <begin position="1875"/>
        <end position="1884"/>
    </location>
</feature>
<dbReference type="PROSITE" id="PS01359">
    <property type="entry name" value="ZF_PHD_1"/>
    <property type="match status" value="1"/>
</dbReference>
<feature type="region of interest" description="Disordered" evidence="8">
    <location>
        <begin position="1321"/>
        <end position="1390"/>
    </location>
</feature>